<dbReference type="GO" id="GO:0005634">
    <property type="term" value="C:nucleus"/>
    <property type="evidence" value="ECO:0007669"/>
    <property type="project" value="TreeGrafter"/>
</dbReference>
<feature type="region of interest" description="Disordered" evidence="3">
    <location>
        <begin position="1"/>
        <end position="28"/>
    </location>
</feature>
<keyword evidence="5" id="KW-1185">Reference proteome</keyword>
<dbReference type="InterPro" id="IPR050341">
    <property type="entry name" value="PP1_catalytic_subunit"/>
</dbReference>
<dbReference type="PANTHER" id="PTHR11668">
    <property type="entry name" value="SERINE/THREONINE PROTEIN PHOSPHATASE"/>
    <property type="match status" value="1"/>
</dbReference>
<dbReference type="WBParaSite" id="PSU_v2.g8260.t1">
    <property type="protein sequence ID" value="PSU_v2.g8260.t1"/>
    <property type="gene ID" value="PSU_v2.g8260"/>
</dbReference>
<evidence type="ECO:0000256" key="1">
    <source>
        <dbReference type="PIRSR" id="PIRSR033096-1"/>
    </source>
</evidence>
<evidence type="ECO:0000313" key="6">
    <source>
        <dbReference type="WBParaSite" id="PSU_v2.g8260.t1"/>
    </source>
</evidence>
<protein>
    <recommendedName>
        <fullName evidence="2">Serine/threonine-protein phosphatase</fullName>
        <ecNumber evidence="2">3.1.3.16</ecNumber>
    </recommendedName>
</protein>
<dbReference type="PIRSF" id="PIRSF033096">
    <property type="entry name" value="PPPtase_5"/>
    <property type="match status" value="1"/>
</dbReference>
<proteinExistence type="inferred from homology"/>
<dbReference type="InterPro" id="IPR006186">
    <property type="entry name" value="Ser/Thr-sp_prot-phosphatase"/>
</dbReference>
<dbReference type="GO" id="GO:0005737">
    <property type="term" value="C:cytoplasm"/>
    <property type="evidence" value="ECO:0007669"/>
    <property type="project" value="TreeGrafter"/>
</dbReference>
<dbReference type="Gene3D" id="3.60.21.10">
    <property type="match status" value="1"/>
</dbReference>
<comment type="catalytic activity">
    <reaction evidence="2">
        <text>O-phospho-L-threonyl-[protein] + H2O = L-threonyl-[protein] + phosphate</text>
        <dbReference type="Rhea" id="RHEA:47004"/>
        <dbReference type="Rhea" id="RHEA-COMP:11060"/>
        <dbReference type="Rhea" id="RHEA-COMP:11605"/>
        <dbReference type="ChEBI" id="CHEBI:15377"/>
        <dbReference type="ChEBI" id="CHEBI:30013"/>
        <dbReference type="ChEBI" id="CHEBI:43474"/>
        <dbReference type="ChEBI" id="CHEBI:61977"/>
        <dbReference type="EC" id="3.1.3.16"/>
    </reaction>
</comment>
<feature type="active site" description="Proton donor/acceptor" evidence="1">
    <location>
        <position position="166"/>
    </location>
</feature>
<evidence type="ECO:0000313" key="5">
    <source>
        <dbReference type="Proteomes" id="UP000887577"/>
    </source>
</evidence>
<feature type="domain" description="Serine/threonine specific protein phosphatases" evidence="4">
    <location>
        <begin position="162"/>
        <end position="167"/>
    </location>
</feature>
<dbReference type="InterPro" id="IPR004843">
    <property type="entry name" value="Calcineurin-like_PHP"/>
</dbReference>
<dbReference type="SMART" id="SM00156">
    <property type="entry name" value="PP2Ac"/>
    <property type="match status" value="1"/>
</dbReference>
<dbReference type="Pfam" id="PF00149">
    <property type="entry name" value="Metallophos"/>
    <property type="match status" value="1"/>
</dbReference>
<sequence length="382" mass="43719">MNTGVRSRDALDKSGKQTDKSNRRKAEERIKGELESFIRKLMGAKLIDEKTKTLTENKQNGSIPELDIKLDQKELKEICLRVREQFMLEPVLLKLQAPICVLGDLHGQFLDLRVKMMEKLGPPPKQKYLFLGDYVDRGAFSLETVTMLLAMKVRYPKHIYLLRGNHETRAVNKMYGFFDECKRRFPDDKKNELWTLYQHVFNCMPMSAVIGEKIFCTHGGISEDLLSWKQFDRINRPTDITDLGLLTDLVWADPCNETKRYEMSPRGISMVFGQTAVEDFFANLGIELIVRGHQAVQEGYEFSADKKCLTIFSAPAYCGEQDNLAGILAISKNLECIIYTFKGVGKNAATITAGGQEKDAAHPWHILLPILQFHQWHIPRQM</sequence>
<evidence type="ECO:0000256" key="3">
    <source>
        <dbReference type="SAM" id="MobiDB-lite"/>
    </source>
</evidence>
<dbReference type="PANTHER" id="PTHR11668:SF246">
    <property type="entry name" value="SERINE_THREONINE-PROTEIN PHOSPHATASE"/>
    <property type="match status" value="1"/>
</dbReference>
<dbReference type="EC" id="3.1.3.16" evidence="2"/>
<dbReference type="GO" id="GO:0004722">
    <property type="term" value="F:protein serine/threonine phosphatase activity"/>
    <property type="evidence" value="ECO:0007669"/>
    <property type="project" value="UniProtKB-EC"/>
</dbReference>
<comment type="similarity">
    <text evidence="2">Belongs to the PPP phosphatase family.</text>
</comment>
<name>A0A914Z7F7_9BILA</name>
<accession>A0A914Z7F7</accession>
<dbReference type="PROSITE" id="PS00125">
    <property type="entry name" value="SER_THR_PHOSPHATASE"/>
    <property type="match status" value="1"/>
</dbReference>
<organism evidence="5 6">
    <name type="scientific">Panagrolaimus superbus</name>
    <dbReference type="NCBI Taxonomy" id="310955"/>
    <lineage>
        <taxon>Eukaryota</taxon>
        <taxon>Metazoa</taxon>
        <taxon>Ecdysozoa</taxon>
        <taxon>Nematoda</taxon>
        <taxon>Chromadorea</taxon>
        <taxon>Rhabditida</taxon>
        <taxon>Tylenchina</taxon>
        <taxon>Panagrolaimomorpha</taxon>
        <taxon>Panagrolaimoidea</taxon>
        <taxon>Panagrolaimidae</taxon>
        <taxon>Panagrolaimus</taxon>
    </lineage>
</organism>
<dbReference type="PRINTS" id="PR00114">
    <property type="entry name" value="STPHPHTASE"/>
</dbReference>
<keyword evidence="2" id="KW-0378">Hydrolase</keyword>
<dbReference type="InterPro" id="IPR029052">
    <property type="entry name" value="Metallo-depent_PP-like"/>
</dbReference>
<dbReference type="AlphaFoldDB" id="A0A914Z7F7"/>
<evidence type="ECO:0000259" key="4">
    <source>
        <dbReference type="PROSITE" id="PS00125"/>
    </source>
</evidence>
<reference evidence="6" key="1">
    <citation type="submission" date="2022-11" db="UniProtKB">
        <authorList>
            <consortium name="WormBaseParasite"/>
        </authorList>
    </citation>
    <scope>IDENTIFICATION</scope>
</reference>
<dbReference type="Proteomes" id="UP000887577">
    <property type="component" value="Unplaced"/>
</dbReference>
<evidence type="ECO:0000256" key="2">
    <source>
        <dbReference type="RuleBase" id="RU004273"/>
    </source>
</evidence>
<dbReference type="SUPFAM" id="SSF56300">
    <property type="entry name" value="Metallo-dependent phosphatases"/>
    <property type="match status" value="1"/>
</dbReference>